<protein>
    <submittedName>
        <fullName evidence="1">Uncharacterized protein</fullName>
    </submittedName>
</protein>
<keyword evidence="2" id="KW-1185">Reference proteome</keyword>
<dbReference type="RefSeq" id="WP_104436206.1">
    <property type="nucleotide sequence ID" value="NZ_PTJA01000003.1"/>
</dbReference>
<dbReference type="Proteomes" id="UP000237749">
    <property type="component" value="Unassembled WGS sequence"/>
</dbReference>
<name>A0A2S6HW40_9FIRM</name>
<sequence length="191" mass="22369">MPYFDEAVLEMRQNQKEQKHTTLDTGIYVNKKLIEFKTEYLFRNQVDIMLPITFIDMPSAIAAVKYPSEFRPQIIKTSLDGTINFTFNLFDIPGGEPERINEIANQFQAVLKQVNSSVKILEVFEEKQKEQYFKMFSYKSSGIDVQIYNLVCMTSIKNKILQETFNCLFDEADDWKDIAKSIFLTTKEHFL</sequence>
<accession>A0A2S6HW40</accession>
<proteinExistence type="predicted"/>
<dbReference type="EMBL" id="PTJA01000003">
    <property type="protein sequence ID" value="PPK82159.1"/>
    <property type="molecule type" value="Genomic_DNA"/>
</dbReference>
<reference evidence="1 2" key="1">
    <citation type="submission" date="2018-02" db="EMBL/GenBank/DDBJ databases">
        <title>Genomic Encyclopedia of Archaeal and Bacterial Type Strains, Phase II (KMG-II): from individual species to whole genera.</title>
        <authorList>
            <person name="Goeker M."/>
        </authorList>
    </citation>
    <scope>NUCLEOTIDE SEQUENCE [LARGE SCALE GENOMIC DNA]</scope>
    <source>
        <strain evidence="1 2">DSM 3808</strain>
    </source>
</reference>
<organism evidence="1 2">
    <name type="scientific">Lacrimispora xylanisolvens</name>
    <dbReference type="NCBI Taxonomy" id="384636"/>
    <lineage>
        <taxon>Bacteria</taxon>
        <taxon>Bacillati</taxon>
        <taxon>Bacillota</taxon>
        <taxon>Clostridia</taxon>
        <taxon>Lachnospirales</taxon>
        <taxon>Lachnospiraceae</taxon>
        <taxon>Lacrimispora</taxon>
    </lineage>
</organism>
<comment type="caution">
    <text evidence="1">The sequence shown here is derived from an EMBL/GenBank/DDBJ whole genome shotgun (WGS) entry which is preliminary data.</text>
</comment>
<evidence type="ECO:0000313" key="1">
    <source>
        <dbReference type="EMBL" id="PPK82159.1"/>
    </source>
</evidence>
<evidence type="ECO:0000313" key="2">
    <source>
        <dbReference type="Proteomes" id="UP000237749"/>
    </source>
</evidence>
<dbReference type="OrthoDB" id="8911446at2"/>
<dbReference type="AlphaFoldDB" id="A0A2S6HW40"/>
<gene>
    <name evidence="1" type="ORF">BXY41_103374</name>
</gene>